<dbReference type="CDD" id="cd08589">
    <property type="entry name" value="PI-PLCc_SaPLC1_like"/>
    <property type="match status" value="1"/>
</dbReference>
<feature type="transmembrane region" description="Helical" evidence="1">
    <location>
        <begin position="37"/>
        <end position="60"/>
    </location>
</feature>
<reference evidence="2 3" key="1">
    <citation type="journal article" date="2015" name="Nat. Commun.">
        <title>Genomic and transcriptomic evidence for scavenging of diverse organic compounds by widespread deep-sea archaea.</title>
        <authorList>
            <person name="Li M."/>
            <person name="Baker B.J."/>
            <person name="Anantharaman K."/>
            <person name="Jain S."/>
            <person name="Breier J.A."/>
            <person name="Dick G.J."/>
        </authorList>
    </citation>
    <scope>NUCLEOTIDE SEQUENCE [LARGE SCALE GENOMIC DNA]</scope>
    <source>
        <strain evidence="2">Cayman_51_deep</strain>
    </source>
</reference>
<dbReference type="SUPFAM" id="SSF51695">
    <property type="entry name" value="PLC-like phosphodiesterases"/>
    <property type="match status" value="1"/>
</dbReference>
<dbReference type="GO" id="GO:0006629">
    <property type="term" value="P:lipid metabolic process"/>
    <property type="evidence" value="ECO:0007669"/>
    <property type="project" value="InterPro"/>
</dbReference>
<evidence type="ECO:0000313" key="3">
    <source>
        <dbReference type="Proteomes" id="UP000248161"/>
    </source>
</evidence>
<keyword evidence="1" id="KW-0472">Membrane</keyword>
<keyword evidence="1" id="KW-1133">Transmembrane helix</keyword>
<name>A0A2V3HS87_9ARCH</name>
<proteinExistence type="predicted"/>
<dbReference type="PROSITE" id="PS50007">
    <property type="entry name" value="PIPLC_X_DOMAIN"/>
    <property type="match status" value="1"/>
</dbReference>
<evidence type="ECO:0000313" key="2">
    <source>
        <dbReference type="EMBL" id="PXF21712.1"/>
    </source>
</evidence>
<dbReference type="Proteomes" id="UP000248161">
    <property type="component" value="Unassembled WGS sequence"/>
</dbReference>
<protein>
    <recommendedName>
        <fullName evidence="4">Phosphatidylinositol-specific phospholipase C X domain-containing protein</fullName>
    </recommendedName>
</protein>
<keyword evidence="1" id="KW-0812">Transmembrane</keyword>
<dbReference type="GO" id="GO:0008081">
    <property type="term" value="F:phosphoric diester hydrolase activity"/>
    <property type="evidence" value="ECO:0007669"/>
    <property type="project" value="InterPro"/>
</dbReference>
<dbReference type="InterPro" id="IPR032075">
    <property type="entry name" value="PI-PLC-C1"/>
</dbReference>
<accession>A0A2V3HS87</accession>
<dbReference type="InterPro" id="IPR017946">
    <property type="entry name" value="PLC-like_Pdiesterase_TIM-brl"/>
</dbReference>
<evidence type="ECO:0008006" key="4">
    <source>
        <dbReference type="Google" id="ProtNLM"/>
    </source>
</evidence>
<dbReference type="Gene3D" id="3.20.20.190">
    <property type="entry name" value="Phosphatidylinositol (PI) phosphodiesterase"/>
    <property type="match status" value="1"/>
</dbReference>
<evidence type="ECO:0000256" key="1">
    <source>
        <dbReference type="SAM" id="Phobius"/>
    </source>
</evidence>
<sequence>MASWFSRISAVVEGSPAESFFVDAPSGRLKMRLLNGILAVMLMAAPLSGCFGLGGSGGLFGEDEEKEPLRLNHIQMEGTHNSYHIEPLVSPTREYVYTHEPLDVQAADLGVRQFEIDVWWDVREGLRVYHNQYDSGTTCPTFEDCLSTLLAWSEANDQHHPLMIWVEPKDWPEQAVDITTTVELSGLLQDIEDEIAEFWPRNLTITPDDVRGEWPTLSEGILNDGWPLLEESRGKAIFVLLAGGDMRDLYLEEHPGLVGALMFTLSPEGSSEASIFSLTDPVGSGEDIARLVSEGYIVRTRADSGGGEADNNDTARFEAALASGAHSISTDYPGPVEGMDYWIAIPNGTPSRCNPLTAPTWCASEDIEWIGD</sequence>
<dbReference type="AlphaFoldDB" id="A0A2V3HS87"/>
<gene>
    <name evidence="2" type="ORF">CXX69_03655</name>
</gene>
<dbReference type="EMBL" id="PSPG01000006">
    <property type="protein sequence ID" value="PXF21712.1"/>
    <property type="molecule type" value="Genomic_DNA"/>
</dbReference>
<comment type="caution">
    <text evidence="2">The sequence shown here is derived from an EMBL/GenBank/DDBJ whole genome shotgun (WGS) entry which is preliminary data.</text>
</comment>
<organism evidence="2 3">
    <name type="scientific">Candidatus Thalassarchaeum betae</name>
    <dbReference type="NCBI Taxonomy" id="2599289"/>
    <lineage>
        <taxon>Archaea</taxon>
        <taxon>Methanobacteriati</taxon>
        <taxon>Thermoplasmatota</taxon>
        <taxon>Candidatus Poseidoniia</taxon>
        <taxon>Candidatus Poseidoniales</taxon>
        <taxon>Candidatus Thalassarchaeaceae</taxon>
        <taxon>Candidatus Thalassarchaeum</taxon>
    </lineage>
</organism>
<dbReference type="Pfam" id="PF16670">
    <property type="entry name" value="PI-PLC-C1"/>
    <property type="match status" value="1"/>
</dbReference>